<dbReference type="EMBL" id="VDEP01000479">
    <property type="protein sequence ID" value="KAA1071158.1"/>
    <property type="molecule type" value="Genomic_DNA"/>
</dbReference>
<dbReference type="Proteomes" id="UP000325313">
    <property type="component" value="Unassembled WGS sequence"/>
</dbReference>
<evidence type="ECO:0000256" key="1">
    <source>
        <dbReference type="SAM" id="MobiDB-lite"/>
    </source>
</evidence>
<proteinExistence type="predicted"/>
<organism evidence="2 3">
    <name type="scientific">Puccinia graminis f. sp. tritici</name>
    <dbReference type="NCBI Taxonomy" id="56615"/>
    <lineage>
        <taxon>Eukaryota</taxon>
        <taxon>Fungi</taxon>
        <taxon>Dikarya</taxon>
        <taxon>Basidiomycota</taxon>
        <taxon>Pucciniomycotina</taxon>
        <taxon>Pucciniomycetes</taxon>
        <taxon>Pucciniales</taxon>
        <taxon>Pucciniaceae</taxon>
        <taxon>Puccinia</taxon>
    </lineage>
</organism>
<comment type="caution">
    <text evidence="2">The sequence shown here is derived from an EMBL/GenBank/DDBJ whole genome shotgun (WGS) entry which is preliminary data.</text>
</comment>
<reference evidence="2 3" key="1">
    <citation type="submission" date="2019-05" db="EMBL/GenBank/DDBJ databases">
        <title>Emergence of the Ug99 lineage of the wheat stem rust pathogen through somatic hybridization.</title>
        <authorList>
            <person name="Li F."/>
            <person name="Upadhyaya N.M."/>
            <person name="Sperschneider J."/>
            <person name="Matny O."/>
            <person name="Nguyen-Phuc H."/>
            <person name="Mago R."/>
            <person name="Raley C."/>
            <person name="Miller M.E."/>
            <person name="Silverstein K.A.T."/>
            <person name="Henningsen E."/>
            <person name="Hirsch C.D."/>
            <person name="Visser B."/>
            <person name="Pretorius Z.A."/>
            <person name="Steffenson B.J."/>
            <person name="Schwessinger B."/>
            <person name="Dodds P.N."/>
            <person name="Figueroa M."/>
        </authorList>
    </citation>
    <scope>NUCLEOTIDE SEQUENCE [LARGE SCALE GENOMIC DNA]</scope>
    <source>
        <strain evidence="2 3">Ug99</strain>
    </source>
</reference>
<gene>
    <name evidence="2" type="ORF">PGTUg99_006224</name>
</gene>
<name>A0A5B0M575_PUCGR</name>
<accession>A0A5B0M575</accession>
<dbReference type="AlphaFoldDB" id="A0A5B0M575"/>
<protein>
    <submittedName>
        <fullName evidence="2">Uncharacterized protein</fullName>
    </submittedName>
</protein>
<evidence type="ECO:0000313" key="3">
    <source>
        <dbReference type="Proteomes" id="UP000325313"/>
    </source>
</evidence>
<feature type="region of interest" description="Disordered" evidence="1">
    <location>
        <begin position="40"/>
        <end position="67"/>
    </location>
</feature>
<sequence length="234" mass="26024">MRRQKVESLRLRSQDKQLWAVWKSFIDRWYAVSSPDVNGVNSPEAKPIPLPNRKVRNPTNPPPQTFTNSALEVPCLLATRPAKSLTHFCLPADTPRYPHPTHTCYTSPAINIIRTHPPSPAPSTVLSITNPSLVNAILHFPPPSKCIQTIRRTTRFTTESHRMCISTARHKWKTLDGITRVSIGPRRWRTRSLRSIVVGGPQSPRSIVVGGLQLLRCIVVGGLQSICSIVVGGL</sequence>
<evidence type="ECO:0000313" key="2">
    <source>
        <dbReference type="EMBL" id="KAA1071158.1"/>
    </source>
</evidence>